<dbReference type="EMBL" id="VSSQ01023044">
    <property type="protein sequence ID" value="MPM69733.1"/>
    <property type="molecule type" value="Genomic_DNA"/>
</dbReference>
<protein>
    <submittedName>
        <fullName evidence="1">Uncharacterized protein</fullName>
    </submittedName>
</protein>
<proteinExistence type="predicted"/>
<organism evidence="1">
    <name type="scientific">bioreactor metagenome</name>
    <dbReference type="NCBI Taxonomy" id="1076179"/>
    <lineage>
        <taxon>unclassified sequences</taxon>
        <taxon>metagenomes</taxon>
        <taxon>ecological metagenomes</taxon>
    </lineage>
</organism>
<reference evidence="1" key="1">
    <citation type="submission" date="2019-08" db="EMBL/GenBank/DDBJ databases">
        <authorList>
            <person name="Kucharzyk K."/>
            <person name="Murdoch R.W."/>
            <person name="Higgins S."/>
            <person name="Loffler F."/>
        </authorList>
    </citation>
    <scope>NUCLEOTIDE SEQUENCE</scope>
</reference>
<gene>
    <name evidence="1" type="ORF">SDC9_116681</name>
</gene>
<accession>A0A645C317</accession>
<evidence type="ECO:0000313" key="1">
    <source>
        <dbReference type="EMBL" id="MPM69733.1"/>
    </source>
</evidence>
<sequence>MNAQERLQLDDFIGLSTHQAERRDEVNGVSANGQLQCLKKTDGLCFGAAIANNSVERNGIDEINYCPDTYNGGKPPIGEFYVIPDDG</sequence>
<comment type="caution">
    <text evidence="1">The sequence shown here is derived from an EMBL/GenBank/DDBJ whole genome shotgun (WGS) entry which is preliminary data.</text>
</comment>
<name>A0A645C317_9ZZZZ</name>
<dbReference type="AlphaFoldDB" id="A0A645C317"/>